<dbReference type="AlphaFoldDB" id="A0A0D2BDS4"/>
<protein>
    <submittedName>
        <fullName evidence="2">Uncharacterized protein</fullName>
    </submittedName>
</protein>
<feature type="compositionally biased region" description="Basic and acidic residues" evidence="1">
    <location>
        <begin position="27"/>
        <end position="38"/>
    </location>
</feature>
<evidence type="ECO:0000256" key="1">
    <source>
        <dbReference type="SAM" id="MobiDB-lite"/>
    </source>
</evidence>
<name>A0A0D2BDS4_9PEZI</name>
<organism evidence="2 3">
    <name type="scientific">Verruconis gallopava</name>
    <dbReference type="NCBI Taxonomy" id="253628"/>
    <lineage>
        <taxon>Eukaryota</taxon>
        <taxon>Fungi</taxon>
        <taxon>Dikarya</taxon>
        <taxon>Ascomycota</taxon>
        <taxon>Pezizomycotina</taxon>
        <taxon>Dothideomycetes</taxon>
        <taxon>Pleosporomycetidae</taxon>
        <taxon>Venturiales</taxon>
        <taxon>Sympoventuriaceae</taxon>
        <taxon>Verruconis</taxon>
    </lineage>
</organism>
<dbReference type="EMBL" id="KN847529">
    <property type="protein sequence ID" value="KIW09534.1"/>
    <property type="molecule type" value="Genomic_DNA"/>
</dbReference>
<dbReference type="RefSeq" id="XP_016219404.1">
    <property type="nucleotide sequence ID" value="XM_016353147.1"/>
</dbReference>
<dbReference type="GeneID" id="27308381"/>
<dbReference type="VEuPathDB" id="FungiDB:PV09_00408"/>
<sequence length="320" mass="36964">MGSKSFQPCWRRTRLLKKITRLLDCFRRKPNDDEKQSREPLPNSKTIETDVLVADQSRDASPRTGSTERSTAPKKPPPFHLTLLGLPRELRDLIFHHVFKHNGYAYVEQQLLGFPKKDYSTYSSLFRVLLTCRQIYAEAFNCAYRLSCFYWFKSYSTATLHTLCQRLNSSQAQNVRHIAFWSNPYLYEDFLDDMPAALRLTRVTVCSNYMSGPVPATTIHGRVAWLLKNVKKLRKLESFHFMTGCGISPVSRTATDCEFAAQLRRVFDAREYWAGDSEGLEVGRFDPETFTAEVVVLAEDEEKRVRKVQLKIASIYETGF</sequence>
<reference evidence="2 3" key="1">
    <citation type="submission" date="2015-01" db="EMBL/GenBank/DDBJ databases">
        <title>The Genome Sequence of Ochroconis gallopava CBS43764.</title>
        <authorList>
            <consortium name="The Broad Institute Genomics Platform"/>
            <person name="Cuomo C."/>
            <person name="de Hoog S."/>
            <person name="Gorbushina A."/>
            <person name="Stielow B."/>
            <person name="Teixiera M."/>
            <person name="Abouelleil A."/>
            <person name="Chapman S.B."/>
            <person name="Priest M."/>
            <person name="Young S.K."/>
            <person name="Wortman J."/>
            <person name="Nusbaum C."/>
            <person name="Birren B."/>
        </authorList>
    </citation>
    <scope>NUCLEOTIDE SEQUENCE [LARGE SCALE GENOMIC DNA]</scope>
    <source>
        <strain evidence="2 3">CBS 43764</strain>
    </source>
</reference>
<dbReference type="Proteomes" id="UP000053259">
    <property type="component" value="Unassembled WGS sequence"/>
</dbReference>
<dbReference type="OrthoDB" id="5413827at2759"/>
<evidence type="ECO:0000313" key="3">
    <source>
        <dbReference type="Proteomes" id="UP000053259"/>
    </source>
</evidence>
<proteinExistence type="predicted"/>
<dbReference type="HOGENOM" id="CLU_869318_0_0_1"/>
<dbReference type="EMBL" id="KN847529">
    <property type="protein sequence ID" value="KIW09535.1"/>
    <property type="molecule type" value="Genomic_DNA"/>
</dbReference>
<gene>
    <name evidence="2" type="ORF">PV09_00408</name>
</gene>
<evidence type="ECO:0000313" key="2">
    <source>
        <dbReference type="EMBL" id="KIW09534.1"/>
    </source>
</evidence>
<accession>A0A0D2BDS4</accession>
<dbReference type="PANTHER" id="PTHR38790">
    <property type="entry name" value="2EXR DOMAIN-CONTAINING PROTEIN-RELATED"/>
    <property type="match status" value="1"/>
</dbReference>
<feature type="region of interest" description="Disordered" evidence="1">
    <location>
        <begin position="27"/>
        <end position="79"/>
    </location>
</feature>
<keyword evidence="3" id="KW-1185">Reference proteome</keyword>
<dbReference type="RefSeq" id="XP_016219403.1">
    <property type="nucleotide sequence ID" value="XM_016353146.1"/>
</dbReference>